<name>A0A506PM58_9FLAO</name>
<dbReference type="EMBL" id="VHIQ01000002">
    <property type="protein sequence ID" value="TPV34946.1"/>
    <property type="molecule type" value="Genomic_DNA"/>
</dbReference>
<evidence type="ECO:0000313" key="3">
    <source>
        <dbReference type="Proteomes" id="UP000317332"/>
    </source>
</evidence>
<dbReference type="RefSeq" id="WP_140989415.1">
    <property type="nucleotide sequence ID" value="NZ_VHIQ01000002.1"/>
</dbReference>
<dbReference type="OrthoDB" id="1452530at2"/>
<keyword evidence="1" id="KW-1133">Transmembrane helix</keyword>
<dbReference type="Proteomes" id="UP000317332">
    <property type="component" value="Unassembled WGS sequence"/>
</dbReference>
<dbReference type="AlphaFoldDB" id="A0A506PM58"/>
<keyword evidence="1" id="KW-0472">Membrane</keyword>
<feature type="transmembrane region" description="Helical" evidence="1">
    <location>
        <begin position="63"/>
        <end position="81"/>
    </location>
</feature>
<sequence>MSHKLPVESNNKPIQSSNNEEIDLGQLFNAIGRLFEKFFNFIASIFKGIFKLIILVLKPFVENIKLISAVILISAIIGYFLERAQTPVYYSEMLVQPHFESKYKLSNNINYFNGLIKSQKINELSKIFEIDSAQAASLINFELTAGPETSNTILLEYNDYIKTIDTSLTSVVSFEDYAKNRDILSGVIFVVKARSKDNNIFPRLEKGFAKTFENPYSKKLKKVRDSTIQIKKESFSKELERLDTLQRIYLELKKNEAESGAFKLGSNGAFPMQLERTETKEYDLFQEELKVRRAIRALDEELIKESVFYDIIAGFEEEGSLDTGLLKNRIVMLPLIALGLMILSFLSYNIFIFIKNYEA</sequence>
<evidence type="ECO:0000256" key="1">
    <source>
        <dbReference type="SAM" id="Phobius"/>
    </source>
</evidence>
<organism evidence="2 3">
    <name type="scientific">Paucihalobacter ruber</name>
    <dbReference type="NCBI Taxonomy" id="2567861"/>
    <lineage>
        <taxon>Bacteria</taxon>
        <taxon>Pseudomonadati</taxon>
        <taxon>Bacteroidota</taxon>
        <taxon>Flavobacteriia</taxon>
        <taxon>Flavobacteriales</taxon>
        <taxon>Flavobacteriaceae</taxon>
        <taxon>Paucihalobacter</taxon>
    </lineage>
</organism>
<proteinExistence type="predicted"/>
<gene>
    <name evidence="2" type="ORF">FJ651_05310</name>
</gene>
<keyword evidence="1" id="KW-0812">Transmembrane</keyword>
<feature type="transmembrane region" description="Helical" evidence="1">
    <location>
        <begin position="38"/>
        <end position="57"/>
    </location>
</feature>
<comment type="caution">
    <text evidence="2">The sequence shown here is derived from an EMBL/GenBank/DDBJ whole genome shotgun (WGS) entry which is preliminary data.</text>
</comment>
<evidence type="ECO:0000313" key="2">
    <source>
        <dbReference type="EMBL" id="TPV34946.1"/>
    </source>
</evidence>
<accession>A0A506PM58</accession>
<keyword evidence="3" id="KW-1185">Reference proteome</keyword>
<feature type="transmembrane region" description="Helical" evidence="1">
    <location>
        <begin position="330"/>
        <end position="354"/>
    </location>
</feature>
<protein>
    <submittedName>
        <fullName evidence="2">Uncharacterized protein</fullName>
    </submittedName>
</protein>
<reference evidence="2 3" key="1">
    <citation type="submission" date="2019-06" db="EMBL/GenBank/DDBJ databases">
        <title>Flavobacteriaceae Paucihalobacterium erythroidium CWB-1, complete genome.</title>
        <authorList>
            <person name="Wu S."/>
        </authorList>
    </citation>
    <scope>NUCLEOTIDE SEQUENCE [LARGE SCALE GENOMIC DNA]</scope>
    <source>
        <strain evidence="2 3">CWB-1</strain>
    </source>
</reference>